<feature type="transmembrane region" description="Helical" evidence="1">
    <location>
        <begin position="126"/>
        <end position="148"/>
    </location>
</feature>
<feature type="transmembrane region" description="Helical" evidence="1">
    <location>
        <begin position="352"/>
        <end position="371"/>
    </location>
</feature>
<protein>
    <recommendedName>
        <fullName evidence="4">O-antigen ligase domain-containing protein</fullName>
    </recommendedName>
</protein>
<feature type="transmembrane region" description="Helical" evidence="1">
    <location>
        <begin position="101"/>
        <end position="119"/>
    </location>
</feature>
<feature type="transmembrane region" description="Helical" evidence="1">
    <location>
        <begin position="184"/>
        <end position="203"/>
    </location>
</feature>
<keyword evidence="1" id="KW-0472">Membrane</keyword>
<name>A0A7Y9UAX3_9BURK</name>
<feature type="transmembrane region" description="Helical" evidence="1">
    <location>
        <begin position="234"/>
        <end position="252"/>
    </location>
</feature>
<keyword evidence="1" id="KW-1133">Transmembrane helix</keyword>
<feature type="transmembrane region" description="Helical" evidence="1">
    <location>
        <begin position="391"/>
        <end position="409"/>
    </location>
</feature>
<evidence type="ECO:0000313" key="3">
    <source>
        <dbReference type="Proteomes" id="UP000518288"/>
    </source>
</evidence>
<feature type="transmembrane region" description="Helical" evidence="1">
    <location>
        <begin position="71"/>
        <end position="89"/>
    </location>
</feature>
<organism evidence="2 3">
    <name type="scientific">Sphaerotilus montanus</name>
    <dbReference type="NCBI Taxonomy" id="522889"/>
    <lineage>
        <taxon>Bacteria</taxon>
        <taxon>Pseudomonadati</taxon>
        <taxon>Pseudomonadota</taxon>
        <taxon>Betaproteobacteria</taxon>
        <taxon>Burkholderiales</taxon>
        <taxon>Sphaerotilaceae</taxon>
        <taxon>Sphaerotilus</taxon>
    </lineage>
</organism>
<keyword evidence="3" id="KW-1185">Reference proteome</keyword>
<proteinExistence type="predicted"/>
<gene>
    <name evidence="2" type="ORF">BDD16_000845</name>
</gene>
<dbReference type="EMBL" id="JACCFH010000001">
    <property type="protein sequence ID" value="NYG31859.1"/>
    <property type="molecule type" value="Genomic_DNA"/>
</dbReference>
<comment type="caution">
    <text evidence="2">The sequence shown here is derived from an EMBL/GenBank/DDBJ whole genome shotgun (WGS) entry which is preliminary data.</text>
</comment>
<sequence>MTTKALVRLRWQFGSAAAAGACNESAPRWGWAGLAIFVGISAANAIGGVLQLLFFGLCLGVLFLRRHRVPLGLLGGVMLCGMIATLTSLRGEPGIAPLLRFVRPFVEGYLLAILLYHGCRIRTLQSLLAALAGYVLIEMFCALAMAALPELRSSLLERWYGDDSYDGQAFQAALLFRGFGVSRHHLFGMPLALGIIGALLLVGASLEHRLLRRMLLTGSAFACALLILPNARIGLVPLMLCYALGISLLFRFCYLRQLLVLFGVGLPLLLLLVRMYLGDAGEVLIDWMLEGVIQFIDPSQASDVTTVSDLGGMVILPVEPLAWLIGDGRICQPGEICYSDIGWIRLLQEGGLLLAVPVSLLYLGLMLQIHAGLRRLGMNRPLRRVRSSRDLLLWVLLLTFVLATVKGEAYAPNDYSRLLMALAVLVHQLPRRRARISSAS</sequence>
<feature type="transmembrane region" description="Helical" evidence="1">
    <location>
        <begin position="34"/>
        <end position="64"/>
    </location>
</feature>
<feature type="transmembrane region" description="Helical" evidence="1">
    <location>
        <begin position="259"/>
        <end position="277"/>
    </location>
</feature>
<reference evidence="2 3" key="1">
    <citation type="submission" date="2020-07" db="EMBL/GenBank/DDBJ databases">
        <title>Genomic Encyclopedia of Archaeal and Bacterial Type Strains, Phase II (KMG-II): from individual species to whole genera.</title>
        <authorList>
            <person name="Goeker M."/>
        </authorList>
    </citation>
    <scope>NUCLEOTIDE SEQUENCE [LARGE SCALE GENOMIC DNA]</scope>
    <source>
        <strain evidence="2 3">DSM 21226</strain>
    </source>
</reference>
<keyword evidence="1" id="KW-0812">Transmembrane</keyword>
<feature type="transmembrane region" description="Helical" evidence="1">
    <location>
        <begin position="210"/>
        <end position="228"/>
    </location>
</feature>
<dbReference type="RefSeq" id="WP_179632813.1">
    <property type="nucleotide sequence ID" value="NZ_JACCFH010000001.1"/>
</dbReference>
<evidence type="ECO:0008006" key="4">
    <source>
        <dbReference type="Google" id="ProtNLM"/>
    </source>
</evidence>
<accession>A0A7Y9UAX3</accession>
<evidence type="ECO:0000313" key="2">
    <source>
        <dbReference type="EMBL" id="NYG31859.1"/>
    </source>
</evidence>
<dbReference type="AlphaFoldDB" id="A0A7Y9UAX3"/>
<dbReference type="Proteomes" id="UP000518288">
    <property type="component" value="Unassembled WGS sequence"/>
</dbReference>
<dbReference type="PROSITE" id="PS51257">
    <property type="entry name" value="PROKAR_LIPOPROTEIN"/>
    <property type="match status" value="1"/>
</dbReference>
<evidence type="ECO:0000256" key="1">
    <source>
        <dbReference type="SAM" id="Phobius"/>
    </source>
</evidence>